<dbReference type="PRINTS" id="PR00111">
    <property type="entry name" value="ABHYDROLASE"/>
</dbReference>
<evidence type="ECO:0000259" key="2">
    <source>
        <dbReference type="Pfam" id="PF00561"/>
    </source>
</evidence>
<comment type="caution">
    <text evidence="3">The sequence shown here is derived from an EMBL/GenBank/DDBJ whole genome shotgun (WGS) entry which is preliminary data.</text>
</comment>
<proteinExistence type="predicted"/>
<reference evidence="4" key="1">
    <citation type="journal article" date="2019" name="Int. J. Syst. Evol. Microbiol.">
        <title>The Global Catalogue of Microorganisms (GCM) 10K type strain sequencing project: providing services to taxonomists for standard genome sequencing and annotation.</title>
        <authorList>
            <consortium name="The Broad Institute Genomics Platform"/>
            <consortium name="The Broad Institute Genome Sequencing Center for Infectious Disease"/>
            <person name="Wu L."/>
            <person name="Ma J."/>
        </authorList>
    </citation>
    <scope>NUCLEOTIDE SEQUENCE [LARGE SCALE GENOMIC DNA]</scope>
    <source>
        <strain evidence="4">JCM 17925</strain>
    </source>
</reference>
<keyword evidence="4" id="KW-1185">Reference proteome</keyword>
<dbReference type="PRINTS" id="PR00412">
    <property type="entry name" value="EPOXHYDRLASE"/>
</dbReference>
<gene>
    <name evidence="3" type="primary">ephM</name>
    <name evidence="3" type="ORF">GCM10023187_33680</name>
</gene>
<accession>A0ABP8KL96</accession>
<dbReference type="InterPro" id="IPR000639">
    <property type="entry name" value="Epox_hydrolase-like"/>
</dbReference>
<dbReference type="Pfam" id="PF00561">
    <property type="entry name" value="Abhydrolase_1"/>
    <property type="match status" value="1"/>
</dbReference>
<dbReference type="GO" id="GO:0016787">
    <property type="term" value="F:hydrolase activity"/>
    <property type="evidence" value="ECO:0007669"/>
    <property type="project" value="UniProtKB-KW"/>
</dbReference>
<evidence type="ECO:0000313" key="4">
    <source>
        <dbReference type="Proteomes" id="UP001500936"/>
    </source>
</evidence>
<dbReference type="EMBL" id="BAABHB010000006">
    <property type="protein sequence ID" value="GAA4409836.1"/>
    <property type="molecule type" value="Genomic_DNA"/>
</dbReference>
<dbReference type="PANTHER" id="PTHR43329">
    <property type="entry name" value="EPOXIDE HYDROLASE"/>
    <property type="match status" value="1"/>
</dbReference>
<sequence>MEHHFIPTNGIRLHVVQAGPVDGPLVILLHGFPEFWYGWRRQITVLAEAGYRVWAPDQRGYNLSDKPEGVGAYQTDTLVADILGLITASGRQKVFLVGHDWGAIVAWRLAARHPERLHKLVILNVPHWRVMKQFVLRQPRQLVRSWYIIFFQLPWIPETLVKWRNYRLMVQALLGTSRPGTFRRDDLKQYKQAWGQPNAFRSMINWYRAAVRKPPTERIKPTIQVPTLILWGKQDRFLMAEMARQSLAYCAEGELVYVEEATHWLQHEEAARVNTALIDFFARFGPL</sequence>
<organism evidence="3 4">
    <name type="scientific">Nibrella viscosa</name>
    <dbReference type="NCBI Taxonomy" id="1084524"/>
    <lineage>
        <taxon>Bacteria</taxon>
        <taxon>Pseudomonadati</taxon>
        <taxon>Bacteroidota</taxon>
        <taxon>Cytophagia</taxon>
        <taxon>Cytophagales</taxon>
        <taxon>Spirosomataceae</taxon>
        <taxon>Nibrella</taxon>
    </lineage>
</organism>
<feature type="domain" description="AB hydrolase-1" evidence="2">
    <location>
        <begin position="24"/>
        <end position="269"/>
    </location>
</feature>
<keyword evidence="1 3" id="KW-0378">Hydrolase</keyword>
<dbReference type="InterPro" id="IPR029058">
    <property type="entry name" value="AB_hydrolase_fold"/>
</dbReference>
<evidence type="ECO:0000313" key="3">
    <source>
        <dbReference type="EMBL" id="GAA4409836.1"/>
    </source>
</evidence>
<evidence type="ECO:0000256" key="1">
    <source>
        <dbReference type="ARBA" id="ARBA00022801"/>
    </source>
</evidence>
<dbReference type="Gene3D" id="3.40.50.1820">
    <property type="entry name" value="alpha/beta hydrolase"/>
    <property type="match status" value="1"/>
</dbReference>
<protein>
    <submittedName>
        <fullName evidence="3">Epoxide hydrolase EphM</fullName>
    </submittedName>
</protein>
<dbReference type="Proteomes" id="UP001500936">
    <property type="component" value="Unassembled WGS sequence"/>
</dbReference>
<name>A0ABP8KL96_9BACT</name>
<dbReference type="SUPFAM" id="SSF53474">
    <property type="entry name" value="alpha/beta-Hydrolases"/>
    <property type="match status" value="1"/>
</dbReference>
<dbReference type="InterPro" id="IPR000073">
    <property type="entry name" value="AB_hydrolase_1"/>
</dbReference>
<dbReference type="RefSeq" id="WP_345269017.1">
    <property type="nucleotide sequence ID" value="NZ_BAABHB010000006.1"/>
</dbReference>